<name>A0ABS6F7H8_9FIRM</name>
<dbReference type="Proteomes" id="UP000787672">
    <property type="component" value="Unassembled WGS sequence"/>
</dbReference>
<dbReference type="NCBIfam" id="TIGR04076">
    <property type="entry name" value="TIGR04076 family protein"/>
    <property type="match status" value="1"/>
</dbReference>
<organism evidence="1 2">
    <name type="scientific">Dysosmobacter acutus</name>
    <dbReference type="NCBI Taxonomy" id="2841504"/>
    <lineage>
        <taxon>Bacteria</taxon>
        <taxon>Bacillati</taxon>
        <taxon>Bacillota</taxon>
        <taxon>Clostridia</taxon>
        <taxon>Eubacteriales</taxon>
        <taxon>Oscillospiraceae</taxon>
        <taxon>Dysosmobacter</taxon>
    </lineage>
</organism>
<sequence length="114" mass="12913">MKKVRITVLKTTFDEELSREYGASGLTACPMLKEGQTFYADYAKPEGFCDEAWKAIYQYVFALAHGAGNDVFYYDDWIRIPGVAICSCNDGLRPVIFKLESTETESALDYMPVR</sequence>
<protein>
    <submittedName>
        <fullName evidence="1">TIGR04076 family protein</fullName>
    </submittedName>
</protein>
<keyword evidence="2" id="KW-1185">Reference proteome</keyword>
<gene>
    <name evidence="1" type="ORF">KQI82_04145</name>
</gene>
<dbReference type="EMBL" id="JAHLQN010000001">
    <property type="protein sequence ID" value="MBU5626112.1"/>
    <property type="molecule type" value="Genomic_DNA"/>
</dbReference>
<dbReference type="InterPro" id="IPR023811">
    <property type="entry name" value="CHP04076"/>
</dbReference>
<evidence type="ECO:0000313" key="2">
    <source>
        <dbReference type="Proteomes" id="UP000787672"/>
    </source>
</evidence>
<dbReference type="RefSeq" id="WP_216559075.1">
    <property type="nucleotide sequence ID" value="NZ_JAHLQN010000001.1"/>
</dbReference>
<evidence type="ECO:0000313" key="1">
    <source>
        <dbReference type="EMBL" id="MBU5626112.1"/>
    </source>
</evidence>
<reference evidence="1 2" key="1">
    <citation type="submission" date="2021-06" db="EMBL/GenBank/DDBJ databases">
        <authorList>
            <person name="Sun Q."/>
            <person name="Li D."/>
        </authorList>
    </citation>
    <scope>NUCLEOTIDE SEQUENCE [LARGE SCALE GENOMIC DNA]</scope>
    <source>
        <strain evidence="1 2">MSJ-2</strain>
    </source>
</reference>
<proteinExistence type="predicted"/>
<comment type="caution">
    <text evidence="1">The sequence shown here is derived from an EMBL/GenBank/DDBJ whole genome shotgun (WGS) entry which is preliminary data.</text>
</comment>
<accession>A0ABS6F7H8</accession>